<sequence>MTFGAHRGAISVGGWCLHPDGPHLSHGGESLRLDLEIRLPRLRQRQRWLAADRPFPASDSIISFGEHDAALPVAPAHPRCIWPEQAPPLEPAPATAASQPASCGVMATARTPTRPARVGPALERHAGGGASGSGPNEPPPPSRLDEVRAKLSSPLTAGADPSTIEADLEAHRQLLLKQAEELATAKRQLEITRREYDRAHGFTPGGNKPSQAGQIRRRGGALGAEIDCDGAEEPAPSTEMPFYNTPDKNMRAAEAAVEELSRQEGEELRHQTRRVTELLHIASEQQKNPRYASGTAGNHQDGPRETAESSSPTPSRRWDSKATHNSSSRTSRLRSGASGRSRPPPSRNQEHDSEQPASRCPYRPAPKASGPRQPAHSRLGPRVKPADARDRLDGSWNPTSRKRRASRPKCFGPRILGEPMIDGFQLLATHPSTTAPPSGGLALDYSTASALPGNKRLGDALLLPDAGRLRTPAQQPASGGINNWLDLRKPVKQLPALPLAGSPNARRCASRAQTRRTAPT</sequence>
<name>A0AAD8RVD2_LOLMU</name>
<evidence type="ECO:0000256" key="1">
    <source>
        <dbReference type="SAM" id="Coils"/>
    </source>
</evidence>
<reference evidence="3" key="1">
    <citation type="submission" date="2023-07" db="EMBL/GenBank/DDBJ databases">
        <title>A chromosome-level genome assembly of Lolium multiflorum.</title>
        <authorList>
            <person name="Chen Y."/>
            <person name="Copetti D."/>
            <person name="Kolliker R."/>
            <person name="Studer B."/>
        </authorList>
    </citation>
    <scope>NUCLEOTIDE SEQUENCE</scope>
    <source>
        <strain evidence="3">02402/16</strain>
        <tissue evidence="3">Leaf</tissue>
    </source>
</reference>
<feature type="region of interest" description="Disordered" evidence="2">
    <location>
        <begin position="113"/>
        <end position="146"/>
    </location>
</feature>
<feature type="compositionally biased region" description="Basic and acidic residues" evidence="2">
    <location>
        <begin position="259"/>
        <end position="277"/>
    </location>
</feature>
<feature type="region of interest" description="Disordered" evidence="2">
    <location>
        <begin position="496"/>
        <end position="520"/>
    </location>
</feature>
<evidence type="ECO:0000313" key="3">
    <source>
        <dbReference type="EMBL" id="KAK1631567.1"/>
    </source>
</evidence>
<keyword evidence="4" id="KW-1185">Reference proteome</keyword>
<feature type="region of interest" description="Disordered" evidence="2">
    <location>
        <begin position="199"/>
        <end position="414"/>
    </location>
</feature>
<gene>
    <name evidence="3" type="ORF">QYE76_005882</name>
</gene>
<proteinExistence type="predicted"/>
<evidence type="ECO:0000313" key="4">
    <source>
        <dbReference type="Proteomes" id="UP001231189"/>
    </source>
</evidence>
<dbReference type="Proteomes" id="UP001231189">
    <property type="component" value="Unassembled WGS sequence"/>
</dbReference>
<keyword evidence="1" id="KW-0175">Coiled coil</keyword>
<dbReference type="AlphaFoldDB" id="A0AAD8RVD2"/>
<dbReference type="EMBL" id="JAUUTY010000005">
    <property type="protein sequence ID" value="KAK1631567.1"/>
    <property type="molecule type" value="Genomic_DNA"/>
</dbReference>
<feature type="compositionally biased region" description="Polar residues" evidence="2">
    <location>
        <begin position="511"/>
        <end position="520"/>
    </location>
</feature>
<feature type="coiled-coil region" evidence="1">
    <location>
        <begin position="168"/>
        <end position="199"/>
    </location>
</feature>
<feature type="compositionally biased region" description="Low complexity" evidence="2">
    <location>
        <begin position="326"/>
        <end position="341"/>
    </location>
</feature>
<evidence type="ECO:0000256" key="2">
    <source>
        <dbReference type="SAM" id="MobiDB-lite"/>
    </source>
</evidence>
<comment type="caution">
    <text evidence="3">The sequence shown here is derived from an EMBL/GenBank/DDBJ whole genome shotgun (WGS) entry which is preliminary data.</text>
</comment>
<organism evidence="3 4">
    <name type="scientific">Lolium multiflorum</name>
    <name type="common">Italian ryegrass</name>
    <name type="synonym">Lolium perenne subsp. multiflorum</name>
    <dbReference type="NCBI Taxonomy" id="4521"/>
    <lineage>
        <taxon>Eukaryota</taxon>
        <taxon>Viridiplantae</taxon>
        <taxon>Streptophyta</taxon>
        <taxon>Embryophyta</taxon>
        <taxon>Tracheophyta</taxon>
        <taxon>Spermatophyta</taxon>
        <taxon>Magnoliopsida</taxon>
        <taxon>Liliopsida</taxon>
        <taxon>Poales</taxon>
        <taxon>Poaceae</taxon>
        <taxon>BOP clade</taxon>
        <taxon>Pooideae</taxon>
        <taxon>Poodae</taxon>
        <taxon>Poeae</taxon>
        <taxon>Poeae Chloroplast Group 2 (Poeae type)</taxon>
        <taxon>Loliodinae</taxon>
        <taxon>Loliinae</taxon>
        <taxon>Lolium</taxon>
    </lineage>
</organism>
<accession>A0AAD8RVD2</accession>
<protein>
    <submittedName>
        <fullName evidence="3">Uncharacterized protein</fullName>
    </submittedName>
</protein>
<feature type="compositionally biased region" description="Basic and acidic residues" evidence="2">
    <location>
        <begin position="384"/>
        <end position="393"/>
    </location>
</feature>